<reference evidence="3" key="1">
    <citation type="journal article" date="2018" name="Gigascience">
        <title>Genome assembly of the Pink Ipe (Handroanthus impetiginosus, Bignoniaceae), a highly valued, ecologically keystone Neotropical timber forest tree.</title>
        <authorList>
            <person name="Silva-Junior O.B."/>
            <person name="Grattapaglia D."/>
            <person name="Novaes E."/>
            <person name="Collevatti R.G."/>
        </authorList>
    </citation>
    <scope>NUCLEOTIDE SEQUENCE [LARGE SCALE GENOMIC DNA]</scope>
    <source>
        <strain evidence="3">cv. UFG-1</strain>
    </source>
</reference>
<dbReference type="Pfam" id="PF03140">
    <property type="entry name" value="DUF247"/>
    <property type="match status" value="1"/>
</dbReference>
<feature type="transmembrane region" description="Helical" evidence="1">
    <location>
        <begin position="402"/>
        <end position="426"/>
    </location>
</feature>
<evidence type="ECO:0000313" key="2">
    <source>
        <dbReference type="EMBL" id="PIN13405.1"/>
    </source>
</evidence>
<dbReference type="STRING" id="429701.A0A2G9H7B3"/>
<proteinExistence type="predicted"/>
<dbReference type="PANTHER" id="PTHR31170">
    <property type="entry name" value="BNAC04G53230D PROTEIN"/>
    <property type="match status" value="1"/>
</dbReference>
<name>A0A2G9H7B3_9LAMI</name>
<gene>
    <name evidence="2" type="ORF">CDL12_13974</name>
</gene>
<dbReference type="EMBL" id="NKXS01002487">
    <property type="protein sequence ID" value="PIN13405.1"/>
    <property type="molecule type" value="Genomic_DNA"/>
</dbReference>
<dbReference type="OrthoDB" id="672127at2759"/>
<keyword evidence="1" id="KW-0472">Membrane</keyword>
<evidence type="ECO:0000256" key="1">
    <source>
        <dbReference type="SAM" id="Phobius"/>
    </source>
</evidence>
<dbReference type="AlphaFoldDB" id="A0A2G9H7B3"/>
<dbReference type="PANTHER" id="PTHR31170:SF25">
    <property type="entry name" value="BNAA09G04570D PROTEIN"/>
    <property type="match status" value="1"/>
</dbReference>
<dbReference type="InterPro" id="IPR004158">
    <property type="entry name" value="DUF247_pln"/>
</dbReference>
<protein>
    <submittedName>
        <fullName evidence="2">Uncharacterized protein</fullName>
    </submittedName>
</protein>
<evidence type="ECO:0000313" key="3">
    <source>
        <dbReference type="Proteomes" id="UP000231279"/>
    </source>
</evidence>
<keyword evidence="1" id="KW-0812">Transmembrane</keyword>
<sequence length="433" mass="50578">MSIEGIDQIVVDIQTNLDESACKSSKASIFKVDNHLRIGGWDSVYDPKIVAIGPYHRGKPHLQNMEKLKHRYLKRFLNRPKEEINRCITAVAAMEERVRECYAEPTDSISKSDFVKMMVIDGCFLIELIRNYALERLRDEDDPIFRHGKIRSQLRHDIFLLENQLPFFLLNELFNMTKIHHQKDDIITLTLQFAGSVFLNFKVPDTVRRVPTNIDHIFGLLHLFWCLPFAESISARAKHRKSYVSDNWANINSISGLREAGIKIEKAKEKTSLMDITLKNGVLRIPWFRISDETESYLRNLITYEQYLSDGEPRYVSDFTLFMHCLIKTSDDVKFLRCRGIIENWFGEDEKVCSMFNRMGKNILTSYDFSYSQIFQDVNKQCSRRRNKWGATLRRNYFNSPWSIISFLAAATLLLLTLLQTVYAVLSYKHRAT</sequence>
<organism evidence="2 3">
    <name type="scientific">Handroanthus impetiginosus</name>
    <dbReference type="NCBI Taxonomy" id="429701"/>
    <lineage>
        <taxon>Eukaryota</taxon>
        <taxon>Viridiplantae</taxon>
        <taxon>Streptophyta</taxon>
        <taxon>Embryophyta</taxon>
        <taxon>Tracheophyta</taxon>
        <taxon>Spermatophyta</taxon>
        <taxon>Magnoliopsida</taxon>
        <taxon>eudicotyledons</taxon>
        <taxon>Gunneridae</taxon>
        <taxon>Pentapetalae</taxon>
        <taxon>asterids</taxon>
        <taxon>lamiids</taxon>
        <taxon>Lamiales</taxon>
        <taxon>Bignoniaceae</taxon>
        <taxon>Crescentiina</taxon>
        <taxon>Tabebuia alliance</taxon>
        <taxon>Handroanthus</taxon>
    </lineage>
</organism>
<accession>A0A2G9H7B3</accession>
<comment type="caution">
    <text evidence="2">The sequence shown here is derived from an EMBL/GenBank/DDBJ whole genome shotgun (WGS) entry which is preliminary data.</text>
</comment>
<keyword evidence="1" id="KW-1133">Transmembrane helix</keyword>
<keyword evidence="3" id="KW-1185">Reference proteome</keyword>
<dbReference type="Proteomes" id="UP000231279">
    <property type="component" value="Unassembled WGS sequence"/>
</dbReference>